<keyword evidence="1" id="KW-0732">Signal</keyword>
<keyword evidence="2" id="KW-0031">Aminopeptidase</keyword>
<dbReference type="AlphaFoldDB" id="U2XW43"/>
<dbReference type="EMBL" id="AWXE01000003">
    <property type="protein sequence ID" value="ERL47051.1"/>
    <property type="molecule type" value="Genomic_DNA"/>
</dbReference>
<dbReference type="GO" id="GO:0004177">
    <property type="term" value="F:aminopeptidase activity"/>
    <property type="evidence" value="ECO:0007669"/>
    <property type="project" value="UniProtKB-KW"/>
</dbReference>
<reference evidence="2 3" key="1">
    <citation type="journal article" date="2014" name="FEMS Microbiol. Ecol.">
        <title>Genomic differentiation among two strains of the PS1 clade isolated from geographically separated marine habitats.</title>
        <authorList>
            <person name="Jimenez-Infante F."/>
            <person name="Ngugi D.K."/>
            <person name="Alam I."/>
            <person name="Rashid M."/>
            <person name="Baalawi W."/>
            <person name="Kamau A.A."/>
            <person name="Bajic V.B."/>
            <person name="Stingl U."/>
        </authorList>
    </citation>
    <scope>NUCLEOTIDE SEQUENCE [LARGE SCALE GENOMIC DNA]</scope>
    <source>
        <strain evidence="2 3">RS24</strain>
    </source>
</reference>
<dbReference type="OrthoDB" id="9823318at2"/>
<proteinExistence type="predicted"/>
<comment type="caution">
    <text evidence="2">The sequence shown here is derived from an EMBL/GenBank/DDBJ whole genome shotgun (WGS) entry which is preliminary data.</text>
</comment>
<evidence type="ECO:0000256" key="1">
    <source>
        <dbReference type="SAM" id="SignalP"/>
    </source>
</evidence>
<feature type="chain" id="PRO_5004636169" evidence="1">
    <location>
        <begin position="24"/>
        <end position="597"/>
    </location>
</feature>
<keyword evidence="3" id="KW-1185">Reference proteome</keyword>
<evidence type="ECO:0000313" key="3">
    <source>
        <dbReference type="Proteomes" id="UP000016762"/>
    </source>
</evidence>
<gene>
    <name evidence="2" type="primary">map1</name>
    <name evidence="2" type="ORF">RS24_00992</name>
</gene>
<evidence type="ECO:0000313" key="2">
    <source>
        <dbReference type="EMBL" id="ERL47051.1"/>
    </source>
</evidence>
<keyword evidence="2" id="KW-0378">Hydrolase</keyword>
<protein>
    <submittedName>
        <fullName evidence="2">Methionine aminopeptidase protein</fullName>
    </submittedName>
</protein>
<accession>U2XW43</accession>
<organism evidence="2 3">
    <name type="scientific">Candidatus Micropelagius thuwalensis</name>
    <dbReference type="NCBI Taxonomy" id="1397666"/>
    <lineage>
        <taxon>Bacteria</taxon>
        <taxon>Pseudomonadati</taxon>
        <taxon>Pseudomonadota</taxon>
        <taxon>Alphaproteobacteria</taxon>
        <taxon>PS1 clade</taxon>
        <taxon>Candidatus Micropelagius</taxon>
    </lineage>
</organism>
<dbReference type="Proteomes" id="UP000016762">
    <property type="component" value="Unassembled WGS sequence"/>
</dbReference>
<name>U2XW43_9PROT</name>
<sequence length="597" mass="63095">MFGFKKVIYIFLGIFLMSSISHAGFSVRSSGTGKYNGDVISTISDSCLTLGFPSTSTGSTLCSEHAAGTYDTDCSSWGQDQSPVISNTVCSTLTYQQYTDFKSARDTATTQISSGGNGFSSYTEQSDYLSNYINQTQANYANMFGYSSSQNSDFEDAVNATLAYQGQCALATDPPDPVCAAALSNCACIDKTDYDAIATNVGAVQDVLTAASASPHTLTSTLLTAVTGLDVSDVDLTVSTSLDYLATKLAALDASSTATASDLQASVDALETQISNIDAVLTASAASPHTLTSQLINNVEGLSTTGLDLTDATSLEYMASLIAALDATTVDSASELQTSVSAATKQVSAKWKIAQIATSGDQSPHPLSDLTTTLYDNAVNISGFLSDVLAANPNYTITNLRTNLASYFSTNSITATSSDDAFKLFPVSQVGFRDGMTSYNAWLANIGFSVSTINDATVNIVLVWEACRRSRDDYDDYGGTGTCATTVSGGTGICTSNYSAWAIKAADCASKKVYQIHHNDMSGPRVRLETILGERLVIRDVATRDVTQFRYVRDGTTRTSTFGWMSSTTTNPLASYSFFAGESTTAYTGSLIDNITD</sequence>
<keyword evidence="2" id="KW-0645">Protease</keyword>
<dbReference type="RefSeq" id="WP_021777004.1">
    <property type="nucleotide sequence ID" value="NZ_AWXE01000003.1"/>
</dbReference>
<dbReference type="STRING" id="1397666.RS24_00992"/>
<feature type="signal peptide" evidence="1">
    <location>
        <begin position="1"/>
        <end position="23"/>
    </location>
</feature>